<dbReference type="HOGENOM" id="CLU_168206_1_0_9"/>
<dbReference type="Proteomes" id="UP000006691">
    <property type="component" value="Chromosome"/>
</dbReference>
<accession>F2F2I7</accession>
<evidence type="ECO:0000313" key="4">
    <source>
        <dbReference type="Proteomes" id="UP000006691"/>
    </source>
</evidence>
<dbReference type="eggNOG" id="ENOG503316C">
    <property type="taxonomic scope" value="Bacteria"/>
</dbReference>
<dbReference type="RefSeq" id="WP_014823278.1">
    <property type="nucleotide sequence ID" value="NC_018065.1"/>
</dbReference>
<keyword evidence="4" id="KW-1185">Reference proteome</keyword>
<reference evidence="4" key="1">
    <citation type="submission" date="2011-04" db="EMBL/GenBank/DDBJ databases">
        <title>Genome sequence of Solibacillus silvestris StLB046.</title>
        <authorList>
            <person name="Morohoshi T."/>
            <person name="Someya N."/>
            <person name="Ikeda T."/>
        </authorList>
    </citation>
    <scope>NUCLEOTIDE SEQUENCE [LARGE SCALE GENOMIC DNA]</scope>
    <source>
        <strain evidence="4">StLB046</strain>
    </source>
</reference>
<dbReference type="AlphaFoldDB" id="F2F2I7"/>
<proteinExistence type="predicted"/>
<dbReference type="InterPro" id="IPR011630">
    <property type="entry name" value="DUF1599"/>
</dbReference>
<organism evidence="3 4">
    <name type="scientific">Solibacillus silvestris (strain StLB046)</name>
    <name type="common">Bacillus silvestris</name>
    <dbReference type="NCBI Taxonomy" id="1002809"/>
    <lineage>
        <taxon>Bacteria</taxon>
        <taxon>Bacillati</taxon>
        <taxon>Bacillota</taxon>
        <taxon>Bacilli</taxon>
        <taxon>Bacillales</taxon>
        <taxon>Caryophanaceae</taxon>
        <taxon>Solibacillus</taxon>
    </lineage>
</organism>
<dbReference type="Pfam" id="PF07659">
    <property type="entry name" value="DUF1599"/>
    <property type="match status" value="1"/>
</dbReference>
<dbReference type="KEGG" id="siv:SSIL_1402"/>
<keyword evidence="1" id="KW-0175">Coiled coil</keyword>
<name>F2F2I7_SOLSS</name>
<sequence>MQINPMRIQEQTDDLAQLLAKKNADYGNSFEEQFNEYGLTCVLIRLDDKLRRLKNLNKNEAQVNESIADTLQDIAGYAILASILTENENR</sequence>
<reference evidence="3 4" key="2">
    <citation type="journal article" date="2012" name="J. Biosci. Bioeng.">
        <title>Complete genome sequence and characterization of the N-acylhomoserine lactone-degrading gene of the potato leaf-associated Solibacillus silvestris.</title>
        <authorList>
            <person name="Morohoshi T."/>
            <person name="Tominaga Y."/>
            <person name="Someya N."/>
            <person name="Ikeda T."/>
        </authorList>
    </citation>
    <scope>NUCLEOTIDE SEQUENCE [LARGE SCALE GENOMIC DNA]</scope>
    <source>
        <strain evidence="3 4">StLB046</strain>
    </source>
</reference>
<dbReference type="PATRIC" id="fig|1002809.3.peg.1413"/>
<dbReference type="EMBL" id="AP012157">
    <property type="protein sequence ID" value="BAK15825.1"/>
    <property type="molecule type" value="Genomic_DNA"/>
</dbReference>
<protein>
    <recommendedName>
        <fullName evidence="2">Nucleotide modification associated domain-containing protein</fullName>
    </recommendedName>
</protein>
<evidence type="ECO:0000256" key="1">
    <source>
        <dbReference type="SAM" id="Coils"/>
    </source>
</evidence>
<evidence type="ECO:0000259" key="2">
    <source>
        <dbReference type="Pfam" id="PF07659"/>
    </source>
</evidence>
<gene>
    <name evidence="3" type="ordered locus">SSIL_1402</name>
</gene>
<feature type="domain" description="Nucleotide modification associated" evidence="2">
    <location>
        <begin position="22"/>
        <end position="83"/>
    </location>
</feature>
<feature type="coiled-coil region" evidence="1">
    <location>
        <begin position="46"/>
        <end position="73"/>
    </location>
</feature>
<evidence type="ECO:0000313" key="3">
    <source>
        <dbReference type="EMBL" id="BAK15825.1"/>
    </source>
</evidence>